<dbReference type="GO" id="GO:0044550">
    <property type="term" value="P:secondary metabolite biosynthetic process"/>
    <property type="evidence" value="ECO:0007669"/>
    <property type="project" value="TreeGrafter"/>
</dbReference>
<comment type="caution">
    <text evidence="2">The sequence shown here is derived from an EMBL/GenBank/DDBJ whole genome shotgun (WGS) entry which is preliminary data.</text>
</comment>
<name>A0A937ESJ6_9ACTN</name>
<dbReference type="SUPFAM" id="SSF56801">
    <property type="entry name" value="Acetyl-CoA synthetase-like"/>
    <property type="match status" value="1"/>
</dbReference>
<keyword evidence="3" id="KW-1185">Reference proteome</keyword>
<dbReference type="Gene3D" id="3.40.50.980">
    <property type="match status" value="1"/>
</dbReference>
<dbReference type="GO" id="GO:0031177">
    <property type="term" value="F:phosphopantetheine binding"/>
    <property type="evidence" value="ECO:0007669"/>
    <property type="project" value="TreeGrafter"/>
</dbReference>
<feature type="domain" description="AMP-dependent synthetase/ligase" evidence="1">
    <location>
        <begin position="2"/>
        <end position="96"/>
    </location>
</feature>
<evidence type="ECO:0000313" key="3">
    <source>
        <dbReference type="Proteomes" id="UP000661858"/>
    </source>
</evidence>
<dbReference type="Pfam" id="PF00501">
    <property type="entry name" value="AMP-binding"/>
    <property type="match status" value="1"/>
</dbReference>
<gene>
    <name evidence="2" type="ORF">JK359_38675</name>
</gene>
<accession>A0A937ESJ6</accession>
<sequence length="96" mass="10378">VPLLNGHTIVIAPPGDLDIPTLQHTITHRRVTALWLTSSLFNLLAEHAPDSLAHVHQVWTGGEAVSTASVRRVQNHCPHLTVVDGYGPTETTTFAT</sequence>
<protein>
    <submittedName>
        <fullName evidence="2">AMP-binding protein</fullName>
    </submittedName>
</protein>
<dbReference type="PANTHER" id="PTHR45527">
    <property type="entry name" value="NONRIBOSOMAL PEPTIDE SYNTHETASE"/>
    <property type="match status" value="1"/>
</dbReference>
<reference evidence="2" key="1">
    <citation type="submission" date="2021-01" db="EMBL/GenBank/DDBJ databases">
        <title>WGS of actinomycetes isolated from Thailand.</title>
        <authorList>
            <person name="Thawai C."/>
        </authorList>
    </citation>
    <scope>NUCLEOTIDE SEQUENCE</scope>
    <source>
        <strain evidence="2">RCU-197</strain>
    </source>
</reference>
<dbReference type="AlphaFoldDB" id="A0A937ESJ6"/>
<proteinExistence type="predicted"/>
<evidence type="ECO:0000313" key="2">
    <source>
        <dbReference type="EMBL" id="MBL1087782.1"/>
    </source>
</evidence>
<feature type="non-terminal residue" evidence="2">
    <location>
        <position position="96"/>
    </location>
</feature>
<dbReference type="PANTHER" id="PTHR45527:SF1">
    <property type="entry name" value="FATTY ACID SYNTHASE"/>
    <property type="match status" value="1"/>
</dbReference>
<dbReference type="RefSeq" id="WP_201844427.1">
    <property type="nucleotide sequence ID" value="NZ_JAERRK010000099.1"/>
</dbReference>
<dbReference type="GO" id="GO:0005829">
    <property type="term" value="C:cytosol"/>
    <property type="evidence" value="ECO:0007669"/>
    <property type="project" value="TreeGrafter"/>
</dbReference>
<feature type="non-terminal residue" evidence="2">
    <location>
        <position position="1"/>
    </location>
</feature>
<dbReference type="EMBL" id="JAERRK010000099">
    <property type="protein sequence ID" value="MBL1087782.1"/>
    <property type="molecule type" value="Genomic_DNA"/>
</dbReference>
<dbReference type="Proteomes" id="UP000661858">
    <property type="component" value="Unassembled WGS sequence"/>
</dbReference>
<evidence type="ECO:0000259" key="1">
    <source>
        <dbReference type="Pfam" id="PF00501"/>
    </source>
</evidence>
<organism evidence="2 3">
    <name type="scientific">Streptomyces actinomycinicus</name>
    <dbReference type="NCBI Taxonomy" id="1695166"/>
    <lineage>
        <taxon>Bacteria</taxon>
        <taxon>Bacillati</taxon>
        <taxon>Actinomycetota</taxon>
        <taxon>Actinomycetes</taxon>
        <taxon>Kitasatosporales</taxon>
        <taxon>Streptomycetaceae</taxon>
        <taxon>Streptomyces</taxon>
    </lineage>
</organism>
<dbReference type="InterPro" id="IPR000873">
    <property type="entry name" value="AMP-dep_synth/lig_dom"/>
</dbReference>
<dbReference type="GO" id="GO:0043041">
    <property type="term" value="P:amino acid activation for nonribosomal peptide biosynthetic process"/>
    <property type="evidence" value="ECO:0007669"/>
    <property type="project" value="TreeGrafter"/>
</dbReference>